<dbReference type="AlphaFoldDB" id="A0A0C3RP48"/>
<dbReference type="OrthoDB" id="428342at2759"/>
<evidence type="ECO:0000313" key="3">
    <source>
        <dbReference type="Proteomes" id="UP000053257"/>
    </source>
</evidence>
<dbReference type="GO" id="GO:0005794">
    <property type="term" value="C:Golgi apparatus"/>
    <property type="evidence" value="ECO:0007669"/>
    <property type="project" value="TreeGrafter"/>
</dbReference>
<feature type="region of interest" description="Disordered" evidence="1">
    <location>
        <begin position="168"/>
        <end position="208"/>
    </location>
</feature>
<protein>
    <submittedName>
        <fullName evidence="2">Uncharacterized protein</fullName>
    </submittedName>
</protein>
<dbReference type="Gene3D" id="1.25.40.10">
    <property type="entry name" value="Tetratricopeptide repeat domain"/>
    <property type="match status" value="1"/>
</dbReference>
<dbReference type="STRING" id="745531.A0A0C3RP48"/>
<feature type="compositionally biased region" description="Basic and acidic residues" evidence="1">
    <location>
        <begin position="179"/>
        <end position="208"/>
    </location>
</feature>
<reference evidence="2 3" key="1">
    <citation type="journal article" date="2014" name="PLoS Genet.">
        <title>Analysis of the Phlebiopsis gigantea genome, transcriptome and secretome provides insight into its pioneer colonization strategies of wood.</title>
        <authorList>
            <person name="Hori C."/>
            <person name="Ishida T."/>
            <person name="Igarashi K."/>
            <person name="Samejima M."/>
            <person name="Suzuki H."/>
            <person name="Master E."/>
            <person name="Ferreira P."/>
            <person name="Ruiz-Duenas F.J."/>
            <person name="Held B."/>
            <person name="Canessa P."/>
            <person name="Larrondo L.F."/>
            <person name="Schmoll M."/>
            <person name="Druzhinina I.S."/>
            <person name="Kubicek C.P."/>
            <person name="Gaskell J.A."/>
            <person name="Kersten P."/>
            <person name="St John F."/>
            <person name="Glasner J."/>
            <person name="Sabat G."/>
            <person name="Splinter BonDurant S."/>
            <person name="Syed K."/>
            <person name="Yadav J."/>
            <person name="Mgbeahuruike A.C."/>
            <person name="Kovalchuk A."/>
            <person name="Asiegbu F.O."/>
            <person name="Lackner G."/>
            <person name="Hoffmeister D."/>
            <person name="Rencoret J."/>
            <person name="Gutierrez A."/>
            <person name="Sun H."/>
            <person name="Lindquist E."/>
            <person name="Barry K."/>
            <person name="Riley R."/>
            <person name="Grigoriev I.V."/>
            <person name="Henrissat B."/>
            <person name="Kues U."/>
            <person name="Berka R.M."/>
            <person name="Martinez A.T."/>
            <person name="Covert S.F."/>
            <person name="Blanchette R.A."/>
            <person name="Cullen D."/>
        </authorList>
    </citation>
    <scope>NUCLEOTIDE SEQUENCE [LARGE SCALE GENOMIC DNA]</scope>
    <source>
        <strain evidence="2 3">11061_1 CR5-6</strain>
    </source>
</reference>
<proteinExistence type="predicted"/>
<dbReference type="HOGENOM" id="CLU_028756_0_0_1"/>
<dbReference type="SUPFAM" id="SSF48452">
    <property type="entry name" value="TPR-like"/>
    <property type="match status" value="1"/>
</dbReference>
<dbReference type="PANTHER" id="PTHR21581">
    <property type="entry name" value="D-ALANYL-D-ALANINE CARBOXYPEPTIDASE"/>
    <property type="match status" value="1"/>
</dbReference>
<dbReference type="Proteomes" id="UP000053257">
    <property type="component" value="Unassembled WGS sequence"/>
</dbReference>
<keyword evidence="3" id="KW-1185">Reference proteome</keyword>
<dbReference type="EMBL" id="KN840887">
    <property type="protein sequence ID" value="KIP01161.1"/>
    <property type="molecule type" value="Genomic_DNA"/>
</dbReference>
<dbReference type="GO" id="GO:0030008">
    <property type="term" value="C:TRAPP complex"/>
    <property type="evidence" value="ECO:0007669"/>
    <property type="project" value="TreeGrafter"/>
</dbReference>
<evidence type="ECO:0000256" key="1">
    <source>
        <dbReference type="SAM" id="MobiDB-lite"/>
    </source>
</evidence>
<organism evidence="2 3">
    <name type="scientific">Phlebiopsis gigantea (strain 11061_1 CR5-6)</name>
    <name type="common">White-rot fungus</name>
    <name type="synonym">Peniophora gigantea</name>
    <dbReference type="NCBI Taxonomy" id="745531"/>
    <lineage>
        <taxon>Eukaryota</taxon>
        <taxon>Fungi</taxon>
        <taxon>Dikarya</taxon>
        <taxon>Basidiomycota</taxon>
        <taxon>Agaricomycotina</taxon>
        <taxon>Agaricomycetes</taxon>
        <taxon>Polyporales</taxon>
        <taxon>Phanerochaetaceae</taxon>
        <taxon>Phlebiopsis</taxon>
    </lineage>
</organism>
<name>A0A0C3RP48_PHLG1</name>
<gene>
    <name evidence="2" type="ORF">PHLGIDRAFT_123601</name>
</gene>
<dbReference type="PANTHER" id="PTHR21581:SF6">
    <property type="entry name" value="TRAFFICKING PROTEIN PARTICLE COMPLEX SUBUNIT 12"/>
    <property type="match status" value="1"/>
</dbReference>
<accession>A0A0C3RP48</accession>
<sequence>MFLPIPNTDPLTSLLTKYIPPERRPTRDVSGDWQHADFHTLVMTNSWRALARMARDRIVKCNPGDVSLILELWSLRLSSLARLRLFNQTAAELNNLYAVLTSGSIPAAAPPSPGARRNVGPREYLWQTLVPFELEVLHAKTRYWAGEHMAYVDELTALVTRCKRKAREAGRGRAARKNKGSEEKSERALAREARRRERERARASEREREREMWKERGSRVCLILASQLVEMKAREYIAAAHLLLPLAHQSLAPSALGEKGERITSPYILASVGRIYLQAGDLGKASSYFSEVTAHYEGIPEPRDEGLGDLVRVNNALFACAEGRWEDAEKLFVESVRQSGEAHVATNNLAVALLSQGRLKEGIYVLESALKQAPTALCVTEPFLFNLSTLYELRSNTAADKKRELLVEVAKWAGDGLRTSCLKMPT</sequence>
<dbReference type="InterPro" id="IPR011990">
    <property type="entry name" value="TPR-like_helical_dom_sf"/>
</dbReference>
<evidence type="ECO:0000313" key="2">
    <source>
        <dbReference type="EMBL" id="KIP01161.1"/>
    </source>
</evidence>